<dbReference type="Gene3D" id="3.60.15.10">
    <property type="entry name" value="Ribonuclease Z/Hydroxyacylglutathione hydrolase-like"/>
    <property type="match status" value="1"/>
</dbReference>
<keyword evidence="4 7" id="KW-0378">Hydrolase</keyword>
<evidence type="ECO:0000256" key="5">
    <source>
        <dbReference type="ARBA" id="ARBA00022833"/>
    </source>
</evidence>
<name>A0A543AQ48_9ACTN</name>
<comment type="similarity">
    <text evidence="2">Belongs to the metallo-beta-lactamase superfamily.</text>
</comment>
<reference evidence="7 8" key="1">
    <citation type="submission" date="2019-06" db="EMBL/GenBank/DDBJ databases">
        <title>Sequencing the genomes of 1000 actinobacteria strains.</title>
        <authorList>
            <person name="Klenk H.-P."/>
        </authorList>
    </citation>
    <scope>NUCLEOTIDE SEQUENCE [LARGE SCALE GENOMIC DNA]</scope>
    <source>
        <strain evidence="7 8">DSM 45928</strain>
    </source>
</reference>
<protein>
    <submittedName>
        <fullName evidence="7">Glyoxylase-like metal-dependent hydrolase (Beta-lactamase superfamily II)</fullName>
    </submittedName>
</protein>
<dbReference type="CDD" id="cd07729">
    <property type="entry name" value="AHL_lactonase_MBL-fold"/>
    <property type="match status" value="1"/>
</dbReference>
<dbReference type="Pfam" id="PF00753">
    <property type="entry name" value="Lactamase_B"/>
    <property type="match status" value="1"/>
</dbReference>
<organism evidence="7 8">
    <name type="scientific">Stackebrandtia endophytica</name>
    <dbReference type="NCBI Taxonomy" id="1496996"/>
    <lineage>
        <taxon>Bacteria</taxon>
        <taxon>Bacillati</taxon>
        <taxon>Actinomycetota</taxon>
        <taxon>Actinomycetes</taxon>
        <taxon>Glycomycetales</taxon>
        <taxon>Glycomycetaceae</taxon>
        <taxon>Stackebrandtia</taxon>
    </lineage>
</organism>
<dbReference type="AlphaFoldDB" id="A0A543AQ48"/>
<keyword evidence="3" id="KW-0479">Metal-binding</keyword>
<keyword evidence="5" id="KW-0862">Zinc</keyword>
<dbReference type="SMART" id="SM00849">
    <property type="entry name" value="Lactamase_B"/>
    <property type="match status" value="1"/>
</dbReference>
<feature type="domain" description="Metallo-beta-lactamase" evidence="6">
    <location>
        <begin position="60"/>
        <end position="262"/>
    </location>
</feature>
<evidence type="ECO:0000313" key="7">
    <source>
        <dbReference type="EMBL" id="TQL74723.1"/>
    </source>
</evidence>
<keyword evidence="8" id="KW-1185">Reference proteome</keyword>
<dbReference type="EMBL" id="VFOW01000001">
    <property type="protein sequence ID" value="TQL74723.1"/>
    <property type="molecule type" value="Genomic_DNA"/>
</dbReference>
<sequence>MTMSVKIHHIVTGELESSLSVSLLNSGAHPELAETDRLPYGFRDDIVRRDGSVHKGVMVPVPVWLLEGTDQTILIDTGLGDIDEVSRMQSRYGVDFVASRSSDQDIVAGLARHGVEPGDVDVVVLTHLHFDHIGNNELFPNATFIVQRDELPQATEPPRFCMFYYPEYAYKVEAVRDRLRVIDGDVRINPAVRLVKIGGHTPGCMVVMVDTDLGTVCLTSDVMYNYKNLELNWPMGSFWDLPELMAGYDRLHREADLIVPEHDWKFLELFPTGTIG</sequence>
<dbReference type="PANTHER" id="PTHR42978:SF7">
    <property type="entry name" value="METALLO-HYDROLASE RV2300C-RELATED"/>
    <property type="match status" value="1"/>
</dbReference>
<evidence type="ECO:0000256" key="4">
    <source>
        <dbReference type="ARBA" id="ARBA00022801"/>
    </source>
</evidence>
<evidence type="ECO:0000256" key="3">
    <source>
        <dbReference type="ARBA" id="ARBA00022723"/>
    </source>
</evidence>
<dbReference type="SUPFAM" id="SSF56281">
    <property type="entry name" value="Metallo-hydrolase/oxidoreductase"/>
    <property type="match status" value="1"/>
</dbReference>
<evidence type="ECO:0000256" key="1">
    <source>
        <dbReference type="ARBA" id="ARBA00001947"/>
    </source>
</evidence>
<accession>A0A543AQ48</accession>
<dbReference type="PANTHER" id="PTHR42978">
    <property type="entry name" value="QUORUM-QUENCHING LACTONASE YTNP-RELATED-RELATED"/>
    <property type="match status" value="1"/>
</dbReference>
<dbReference type="GO" id="GO:0046872">
    <property type="term" value="F:metal ion binding"/>
    <property type="evidence" value="ECO:0007669"/>
    <property type="project" value="UniProtKB-KW"/>
</dbReference>
<dbReference type="InterPro" id="IPR001279">
    <property type="entry name" value="Metallo-B-lactamas"/>
</dbReference>
<dbReference type="InParanoid" id="A0A543AQ48"/>
<gene>
    <name evidence="7" type="ORF">FB566_0209</name>
</gene>
<evidence type="ECO:0000256" key="2">
    <source>
        <dbReference type="ARBA" id="ARBA00007749"/>
    </source>
</evidence>
<comment type="caution">
    <text evidence="7">The sequence shown here is derived from an EMBL/GenBank/DDBJ whole genome shotgun (WGS) entry which is preliminary data.</text>
</comment>
<proteinExistence type="inferred from homology"/>
<evidence type="ECO:0000313" key="8">
    <source>
        <dbReference type="Proteomes" id="UP000317043"/>
    </source>
</evidence>
<comment type="cofactor">
    <cofactor evidence="1">
        <name>Zn(2+)</name>
        <dbReference type="ChEBI" id="CHEBI:29105"/>
    </cofactor>
</comment>
<dbReference type="InterPro" id="IPR051013">
    <property type="entry name" value="MBL_superfamily_lactonases"/>
</dbReference>
<dbReference type="GO" id="GO:0016787">
    <property type="term" value="F:hydrolase activity"/>
    <property type="evidence" value="ECO:0007669"/>
    <property type="project" value="UniProtKB-KW"/>
</dbReference>
<evidence type="ECO:0000259" key="6">
    <source>
        <dbReference type="SMART" id="SM00849"/>
    </source>
</evidence>
<dbReference type="Proteomes" id="UP000317043">
    <property type="component" value="Unassembled WGS sequence"/>
</dbReference>
<dbReference type="InterPro" id="IPR036866">
    <property type="entry name" value="RibonucZ/Hydroxyglut_hydro"/>
</dbReference>